<keyword evidence="1" id="KW-1133">Transmembrane helix</keyword>
<reference evidence="2 3" key="1">
    <citation type="journal article" date="2016" name="Int. J. Syst. Evol. Microbiol.">
        <title>Pyruvatibacter mobilis gen. nov., sp. nov., a marine bacterium from the culture broth of Picochlorum sp. 122.</title>
        <authorList>
            <person name="Wang G."/>
            <person name="Tang M."/>
            <person name="Wu H."/>
            <person name="Dai S."/>
            <person name="Li T."/>
            <person name="Chen C."/>
            <person name="He H."/>
            <person name="Fan J."/>
            <person name="Xiang W."/>
            <person name="Li X."/>
        </authorList>
    </citation>
    <scope>NUCLEOTIDE SEQUENCE [LARGE SCALE GENOMIC DNA]</scope>
    <source>
        <strain evidence="2 3">GYP-11</strain>
    </source>
</reference>
<dbReference type="AlphaFoldDB" id="A0A845QA07"/>
<dbReference type="Proteomes" id="UP000470384">
    <property type="component" value="Unassembled WGS sequence"/>
</dbReference>
<sequence length="63" mass="6571">MLYWVIAILALTVAAAAIGLGGLTAGFAWIGQAALALGVLGMIGAFLVDVARERDRFTDGRKH</sequence>
<evidence type="ECO:0000256" key="1">
    <source>
        <dbReference type="SAM" id="Phobius"/>
    </source>
</evidence>
<organism evidence="2 3">
    <name type="scientific">Pyruvatibacter mobilis</name>
    <dbReference type="NCBI Taxonomy" id="1712261"/>
    <lineage>
        <taxon>Bacteria</taxon>
        <taxon>Pseudomonadati</taxon>
        <taxon>Pseudomonadota</taxon>
        <taxon>Alphaproteobacteria</taxon>
        <taxon>Hyphomicrobiales</taxon>
        <taxon>Parvibaculaceae</taxon>
        <taxon>Pyruvatibacter</taxon>
    </lineage>
</organism>
<proteinExistence type="predicted"/>
<protein>
    <submittedName>
        <fullName evidence="2">Uncharacterized protein</fullName>
    </submittedName>
</protein>
<accession>A0A845QA07</accession>
<keyword evidence="3" id="KW-1185">Reference proteome</keyword>
<feature type="transmembrane region" description="Helical" evidence="1">
    <location>
        <begin position="26"/>
        <end position="48"/>
    </location>
</feature>
<keyword evidence="1" id="KW-0812">Transmembrane</keyword>
<evidence type="ECO:0000313" key="2">
    <source>
        <dbReference type="EMBL" id="NBG95267.1"/>
    </source>
</evidence>
<name>A0A845QA07_9HYPH</name>
<keyword evidence="1" id="KW-0472">Membrane</keyword>
<comment type="caution">
    <text evidence="2">The sequence shown here is derived from an EMBL/GenBank/DDBJ whole genome shotgun (WGS) entry which is preliminary data.</text>
</comment>
<evidence type="ECO:0000313" key="3">
    <source>
        <dbReference type="Proteomes" id="UP000470384"/>
    </source>
</evidence>
<dbReference type="GeneID" id="300655267"/>
<dbReference type="EMBL" id="WXYQ01000005">
    <property type="protein sequence ID" value="NBG95267.1"/>
    <property type="molecule type" value="Genomic_DNA"/>
</dbReference>
<dbReference type="RefSeq" id="WP_160587287.1">
    <property type="nucleotide sequence ID" value="NZ_BMHN01000001.1"/>
</dbReference>
<gene>
    <name evidence="2" type="ORF">GTQ45_05940</name>
</gene>